<dbReference type="Pfam" id="PF00069">
    <property type="entry name" value="Pkinase"/>
    <property type="match status" value="1"/>
</dbReference>
<keyword evidence="3" id="KW-1185">Reference proteome</keyword>
<evidence type="ECO:0000313" key="2">
    <source>
        <dbReference type="EMBL" id="MBM9624749.1"/>
    </source>
</evidence>
<reference evidence="2 3" key="1">
    <citation type="journal article" date="2016" name="Arch. Microbiol.">
        <title>Streptomyces zhihengii sp. nov., isolated from rhizospheric soil of Psammosilene tunicoides.</title>
        <authorList>
            <person name="Huang M.J."/>
            <person name="Fei J.J."/>
            <person name="Salam N."/>
            <person name="Kim C.J."/>
            <person name="Hozzein W.N."/>
            <person name="Xiao M."/>
            <person name="Huang H.Q."/>
            <person name="Li W.J."/>
        </authorList>
    </citation>
    <scope>NUCLEOTIDE SEQUENCE [LARGE SCALE GENOMIC DNA]</scope>
    <source>
        <strain evidence="2 3">YIM T102</strain>
    </source>
</reference>
<accession>A0ABS2V506</accession>
<dbReference type="Gene3D" id="1.10.510.10">
    <property type="entry name" value="Transferase(Phosphotransferase) domain 1"/>
    <property type="match status" value="1"/>
</dbReference>
<dbReference type="InterPro" id="IPR000719">
    <property type="entry name" value="Prot_kinase_dom"/>
</dbReference>
<evidence type="ECO:0000259" key="1">
    <source>
        <dbReference type="PROSITE" id="PS50011"/>
    </source>
</evidence>
<dbReference type="EMBL" id="JAFEJA010000003">
    <property type="protein sequence ID" value="MBM9624749.1"/>
    <property type="molecule type" value="Genomic_DNA"/>
</dbReference>
<dbReference type="PROSITE" id="PS50011">
    <property type="entry name" value="PROTEIN_KINASE_DOM"/>
    <property type="match status" value="1"/>
</dbReference>
<dbReference type="GO" id="GO:0016301">
    <property type="term" value="F:kinase activity"/>
    <property type="evidence" value="ECO:0007669"/>
    <property type="project" value="UniProtKB-KW"/>
</dbReference>
<dbReference type="InterPro" id="IPR011009">
    <property type="entry name" value="Kinase-like_dom_sf"/>
</dbReference>
<keyword evidence="2" id="KW-0808">Transferase</keyword>
<geneLocation type="plasmid" evidence="2">
    <name>unnamed1</name>
</geneLocation>
<evidence type="ECO:0000313" key="3">
    <source>
        <dbReference type="Proteomes" id="UP000664109"/>
    </source>
</evidence>
<dbReference type="SUPFAM" id="SSF56112">
    <property type="entry name" value="Protein kinase-like (PK-like)"/>
    <property type="match status" value="1"/>
</dbReference>
<keyword evidence="2" id="KW-0614">Plasmid</keyword>
<keyword evidence="2" id="KW-0418">Kinase</keyword>
<proteinExistence type="predicted"/>
<feature type="domain" description="Protein kinase" evidence="1">
    <location>
        <begin position="1"/>
        <end position="270"/>
    </location>
</feature>
<name>A0ABS2V506_9ACTN</name>
<dbReference type="SMART" id="SM00220">
    <property type="entry name" value="S_TKc"/>
    <property type="match status" value="1"/>
</dbReference>
<sequence>MGKINYKAGVPGWKDLGPLIKDPKSTKHFVRSVKHETTGEEAVLKHRSAPPMSNRAKRFHDEAVMMHRFTGEGLAGVLPVLDIDTGGTPAWYVMPKASPLESVFVETTSLQEIVGHIHVLAQTLCELDEREYYHRDIKPDNLFWYDGRPVLADFGIAYFGEASVTYEGEKLGPLWFMAPEMRSMTKREEGSQADVYSLAQTLSAFIYPLGQLPLPGTFRAGATDYDLNRRWKGDHTALDALGHVLEAATRNDRNERLRIDGLEEELRLWLHSAQTPLVRNTGLRSGWGPQDDYARDMAESRGIMRRMLIRIARHLGDQASHQEYALGDPERPRWLATYGWPHNSEDGFEPDGLLSFSTSCAGSDRRVILGAVYYGRRVSFIAETHRLTAGDWQLEHSWPETEWGRVRLPSAAHALQTLADSVTDSLA</sequence>
<gene>
    <name evidence="2" type="ORF">JE024_40205</name>
</gene>
<organism evidence="2 3">
    <name type="scientific">Streptomyces zhihengii</name>
    <dbReference type="NCBI Taxonomy" id="1818004"/>
    <lineage>
        <taxon>Bacteria</taxon>
        <taxon>Bacillati</taxon>
        <taxon>Actinomycetota</taxon>
        <taxon>Actinomycetes</taxon>
        <taxon>Kitasatosporales</taxon>
        <taxon>Streptomycetaceae</taxon>
        <taxon>Streptomyces</taxon>
    </lineage>
</organism>
<protein>
    <submittedName>
        <fullName evidence="2">Protein kinase</fullName>
    </submittedName>
</protein>
<dbReference type="Proteomes" id="UP000664109">
    <property type="component" value="Unassembled WGS sequence"/>
</dbReference>
<dbReference type="RefSeq" id="WP_205378890.1">
    <property type="nucleotide sequence ID" value="NZ_JAFEJA010000003.1"/>
</dbReference>
<comment type="caution">
    <text evidence="2">The sequence shown here is derived from an EMBL/GenBank/DDBJ whole genome shotgun (WGS) entry which is preliminary data.</text>
</comment>